<name>A0ABV1I3Z2_9FIRM</name>
<dbReference type="RefSeq" id="WP_349145055.1">
    <property type="nucleotide sequence ID" value="NZ_JBBMFC010000033.1"/>
</dbReference>
<accession>A0ABV1I3Z2</accession>
<organism evidence="1 2">
    <name type="scientific">Hominiventricola aquisgranensis</name>
    <dbReference type="NCBI Taxonomy" id="3133164"/>
    <lineage>
        <taxon>Bacteria</taxon>
        <taxon>Bacillati</taxon>
        <taxon>Bacillota</taxon>
        <taxon>Clostridia</taxon>
        <taxon>Lachnospirales</taxon>
        <taxon>Lachnospiraceae</taxon>
        <taxon>Hominiventricola</taxon>
    </lineage>
</organism>
<dbReference type="Proteomes" id="UP001470288">
    <property type="component" value="Unassembled WGS sequence"/>
</dbReference>
<dbReference type="SUPFAM" id="SSF53383">
    <property type="entry name" value="PLP-dependent transferases"/>
    <property type="match status" value="1"/>
</dbReference>
<dbReference type="EMBL" id="JBBMFC010000033">
    <property type="protein sequence ID" value="MEQ2579912.1"/>
    <property type="molecule type" value="Genomic_DNA"/>
</dbReference>
<keyword evidence="2" id="KW-1185">Reference proteome</keyword>
<evidence type="ECO:0000313" key="2">
    <source>
        <dbReference type="Proteomes" id="UP001470288"/>
    </source>
</evidence>
<gene>
    <name evidence="1" type="ORF">WMO62_13950</name>
</gene>
<protein>
    <submittedName>
        <fullName evidence="1">Uncharacterized protein</fullName>
    </submittedName>
</protein>
<sequence length="325" mass="37675">MEKEYGGYLPLELSKGRPYYTGEDVIALNAGRYAITYAIEDAGWKKIYLPYWLCDTVKDAIHICLPDVEIGYYHIDDQLLPTDVTLYDQEGILWVNYFGLQSELVIEHLVHQFHGQIIIDNTQSFFTKPHPQAWQVYSCRKFFGVSDGSYVIHHNIRHREIAERYSSIYSVHLLHSLERGTNYSYSLNKENETRLGFCGPSAMSRLTSGILSSVNYEQVQETRNKNLAALHRILSPYNEFPVFRSAPAMSYPFLWKEKQLKNALIQSKIYVPTLWTETLENPGSSSWERYLSEHLCILPIDQRYDTSDMEYIGNTVLNLINETSL</sequence>
<dbReference type="InterPro" id="IPR015424">
    <property type="entry name" value="PyrdxlP-dep_Trfase"/>
</dbReference>
<reference evidence="1 2" key="1">
    <citation type="submission" date="2024-03" db="EMBL/GenBank/DDBJ databases">
        <title>Human intestinal bacterial collection.</title>
        <authorList>
            <person name="Pauvert C."/>
            <person name="Hitch T.C.A."/>
            <person name="Clavel T."/>
        </authorList>
    </citation>
    <scope>NUCLEOTIDE SEQUENCE [LARGE SCALE GENOMIC DNA]</scope>
    <source>
        <strain evidence="1 2">CLA-AA-H78B</strain>
    </source>
</reference>
<proteinExistence type="predicted"/>
<evidence type="ECO:0000313" key="1">
    <source>
        <dbReference type="EMBL" id="MEQ2579912.1"/>
    </source>
</evidence>
<comment type="caution">
    <text evidence="1">The sequence shown here is derived from an EMBL/GenBank/DDBJ whole genome shotgun (WGS) entry which is preliminary data.</text>
</comment>